<keyword evidence="6" id="KW-0902">Two-component regulatory system</keyword>
<evidence type="ECO:0000313" key="9">
    <source>
        <dbReference type="Proteomes" id="UP000650511"/>
    </source>
</evidence>
<evidence type="ECO:0000256" key="4">
    <source>
        <dbReference type="ARBA" id="ARBA00022679"/>
    </source>
</evidence>
<dbReference type="InterPro" id="IPR050980">
    <property type="entry name" value="2C_sensor_his_kinase"/>
</dbReference>
<keyword evidence="4" id="KW-0808">Transferase</keyword>
<sequence length="216" mass="22848">MDAADPATAQVAGVAVHELQHDLARARALLDQVVRSEGELARQRTASSLEDLLRRMEHSVAGLLGGDADVADRRPTRVGELVERLVRAHDPAGERVSAQVPSLLMNVDPVKVERIVDNLLANALHHTPPDAQVRLRVSVDGGAAILRVVDDGPGIPHEVVARLEGGGLEDGSQDTVEVPRGLGVVARFARAHGGRMWITGPGARVHVELPQTGGPG</sequence>
<dbReference type="EC" id="2.7.13.3" evidence="2"/>
<dbReference type="CDD" id="cd00075">
    <property type="entry name" value="HATPase"/>
    <property type="match status" value="1"/>
</dbReference>
<keyword evidence="9" id="KW-1185">Reference proteome</keyword>
<dbReference type="RefSeq" id="WP_165403751.1">
    <property type="nucleotide sequence ID" value="NZ_BMHA01000001.1"/>
</dbReference>
<accession>A0A8J3A7D2</accession>
<name>A0A8J3A7D2_9ACTN</name>
<dbReference type="EMBL" id="BMHA01000001">
    <property type="protein sequence ID" value="GGI02522.1"/>
    <property type="molecule type" value="Genomic_DNA"/>
</dbReference>
<organism evidence="8 9">
    <name type="scientific">Egicoccus halophilus</name>
    <dbReference type="NCBI Taxonomy" id="1670830"/>
    <lineage>
        <taxon>Bacteria</taxon>
        <taxon>Bacillati</taxon>
        <taxon>Actinomycetota</taxon>
        <taxon>Nitriliruptoria</taxon>
        <taxon>Egicoccales</taxon>
        <taxon>Egicoccaceae</taxon>
        <taxon>Egicoccus</taxon>
    </lineage>
</organism>
<dbReference type="InterPro" id="IPR036890">
    <property type="entry name" value="HATPase_C_sf"/>
</dbReference>
<reference evidence="8" key="2">
    <citation type="submission" date="2020-09" db="EMBL/GenBank/DDBJ databases">
        <authorList>
            <person name="Sun Q."/>
            <person name="Zhou Y."/>
        </authorList>
    </citation>
    <scope>NUCLEOTIDE SEQUENCE</scope>
    <source>
        <strain evidence="8">CGMCC 1.14988</strain>
    </source>
</reference>
<dbReference type="InterPro" id="IPR003594">
    <property type="entry name" value="HATPase_dom"/>
</dbReference>
<dbReference type="PANTHER" id="PTHR44936:SF9">
    <property type="entry name" value="SENSOR PROTEIN CREC"/>
    <property type="match status" value="1"/>
</dbReference>
<dbReference type="GO" id="GO:0000160">
    <property type="term" value="P:phosphorelay signal transduction system"/>
    <property type="evidence" value="ECO:0007669"/>
    <property type="project" value="UniProtKB-KW"/>
</dbReference>
<feature type="domain" description="Histidine kinase" evidence="7">
    <location>
        <begin position="14"/>
        <end position="213"/>
    </location>
</feature>
<comment type="catalytic activity">
    <reaction evidence="1">
        <text>ATP + protein L-histidine = ADP + protein N-phospho-L-histidine.</text>
        <dbReference type="EC" id="2.7.13.3"/>
    </reaction>
</comment>
<dbReference type="PROSITE" id="PS50109">
    <property type="entry name" value="HIS_KIN"/>
    <property type="match status" value="1"/>
</dbReference>
<dbReference type="InterPro" id="IPR005467">
    <property type="entry name" value="His_kinase_dom"/>
</dbReference>
<dbReference type="Pfam" id="PF02518">
    <property type="entry name" value="HATPase_c"/>
    <property type="match status" value="1"/>
</dbReference>
<evidence type="ECO:0000313" key="8">
    <source>
        <dbReference type="EMBL" id="GGI02522.1"/>
    </source>
</evidence>
<dbReference type="GO" id="GO:0004673">
    <property type="term" value="F:protein histidine kinase activity"/>
    <property type="evidence" value="ECO:0007669"/>
    <property type="project" value="UniProtKB-EC"/>
</dbReference>
<evidence type="ECO:0000256" key="1">
    <source>
        <dbReference type="ARBA" id="ARBA00000085"/>
    </source>
</evidence>
<evidence type="ECO:0000256" key="5">
    <source>
        <dbReference type="ARBA" id="ARBA00022777"/>
    </source>
</evidence>
<evidence type="ECO:0000259" key="7">
    <source>
        <dbReference type="PROSITE" id="PS50109"/>
    </source>
</evidence>
<evidence type="ECO:0000256" key="6">
    <source>
        <dbReference type="ARBA" id="ARBA00023012"/>
    </source>
</evidence>
<dbReference type="SMART" id="SM00387">
    <property type="entry name" value="HATPase_c"/>
    <property type="match status" value="1"/>
</dbReference>
<comment type="caution">
    <text evidence="8">The sequence shown here is derived from an EMBL/GenBank/DDBJ whole genome shotgun (WGS) entry which is preliminary data.</text>
</comment>
<dbReference type="Proteomes" id="UP000650511">
    <property type="component" value="Unassembled WGS sequence"/>
</dbReference>
<evidence type="ECO:0000256" key="3">
    <source>
        <dbReference type="ARBA" id="ARBA00022553"/>
    </source>
</evidence>
<keyword evidence="3" id="KW-0597">Phosphoprotein</keyword>
<evidence type="ECO:0000256" key="2">
    <source>
        <dbReference type="ARBA" id="ARBA00012438"/>
    </source>
</evidence>
<protein>
    <recommendedName>
        <fullName evidence="2">histidine kinase</fullName>
        <ecNumber evidence="2">2.7.13.3</ecNumber>
    </recommendedName>
</protein>
<dbReference type="PANTHER" id="PTHR44936">
    <property type="entry name" value="SENSOR PROTEIN CREC"/>
    <property type="match status" value="1"/>
</dbReference>
<dbReference type="AlphaFoldDB" id="A0A8J3A7D2"/>
<dbReference type="SUPFAM" id="SSF55874">
    <property type="entry name" value="ATPase domain of HSP90 chaperone/DNA topoisomerase II/histidine kinase"/>
    <property type="match status" value="1"/>
</dbReference>
<proteinExistence type="predicted"/>
<keyword evidence="5" id="KW-0418">Kinase</keyword>
<reference evidence="8" key="1">
    <citation type="journal article" date="2014" name="Int. J. Syst. Evol. Microbiol.">
        <title>Complete genome sequence of Corynebacterium casei LMG S-19264T (=DSM 44701T), isolated from a smear-ripened cheese.</title>
        <authorList>
            <consortium name="US DOE Joint Genome Institute (JGI-PGF)"/>
            <person name="Walter F."/>
            <person name="Albersmeier A."/>
            <person name="Kalinowski J."/>
            <person name="Ruckert C."/>
        </authorList>
    </citation>
    <scope>NUCLEOTIDE SEQUENCE</scope>
    <source>
        <strain evidence="8">CGMCC 1.14988</strain>
    </source>
</reference>
<dbReference type="Gene3D" id="3.30.565.10">
    <property type="entry name" value="Histidine kinase-like ATPase, C-terminal domain"/>
    <property type="match status" value="1"/>
</dbReference>
<gene>
    <name evidence="8" type="ORF">GCM10011354_00640</name>
</gene>